<dbReference type="Pfam" id="PF01978">
    <property type="entry name" value="TrmB"/>
    <property type="match status" value="1"/>
</dbReference>
<feature type="domain" description="Transcription regulator TrmB N-terminal" evidence="1">
    <location>
        <begin position="7"/>
        <end position="74"/>
    </location>
</feature>
<protein>
    <recommendedName>
        <fullName evidence="1">Transcription regulator TrmB N-terminal domain-containing protein</fullName>
    </recommendedName>
</protein>
<dbReference type="PANTHER" id="PTHR34293:SF1">
    <property type="entry name" value="HTH-TYPE TRANSCRIPTIONAL REGULATOR TRMBL2"/>
    <property type="match status" value="1"/>
</dbReference>
<proteinExistence type="predicted"/>
<dbReference type="AlphaFoldDB" id="A0A1F7VAU5"/>
<dbReference type="SUPFAM" id="SSF46785">
    <property type="entry name" value="Winged helix' DNA-binding domain"/>
    <property type="match status" value="1"/>
</dbReference>
<dbReference type="InterPro" id="IPR002831">
    <property type="entry name" value="Tscrpt_reg_TrmB_N"/>
</dbReference>
<name>A0A1F7VAU5_9BACT</name>
<accession>A0A1F7VAU5</accession>
<evidence type="ECO:0000313" key="2">
    <source>
        <dbReference type="EMBL" id="OGL87642.1"/>
    </source>
</evidence>
<dbReference type="EMBL" id="MGER01000067">
    <property type="protein sequence ID" value="OGL87642.1"/>
    <property type="molecule type" value="Genomic_DNA"/>
</dbReference>
<dbReference type="InterPro" id="IPR036388">
    <property type="entry name" value="WH-like_DNA-bd_sf"/>
</dbReference>
<dbReference type="Gene3D" id="1.10.10.10">
    <property type="entry name" value="Winged helix-like DNA-binding domain superfamily/Winged helix DNA-binding domain"/>
    <property type="match status" value="1"/>
</dbReference>
<dbReference type="PANTHER" id="PTHR34293">
    <property type="entry name" value="HTH-TYPE TRANSCRIPTIONAL REGULATOR TRMBL2"/>
    <property type="match status" value="1"/>
</dbReference>
<evidence type="ECO:0000259" key="1">
    <source>
        <dbReference type="Pfam" id="PF01978"/>
    </source>
</evidence>
<reference evidence="2 3" key="1">
    <citation type="journal article" date="2016" name="Nat. Commun.">
        <title>Thousands of microbial genomes shed light on interconnected biogeochemical processes in an aquifer system.</title>
        <authorList>
            <person name="Anantharaman K."/>
            <person name="Brown C.T."/>
            <person name="Hug L.A."/>
            <person name="Sharon I."/>
            <person name="Castelle C.J."/>
            <person name="Probst A.J."/>
            <person name="Thomas B.C."/>
            <person name="Singh A."/>
            <person name="Wilkins M.J."/>
            <person name="Karaoz U."/>
            <person name="Brodie E.L."/>
            <person name="Williams K.H."/>
            <person name="Hubbard S.S."/>
            <person name="Banfield J.F."/>
        </authorList>
    </citation>
    <scope>NUCLEOTIDE SEQUENCE [LARGE SCALE GENOMIC DNA]</scope>
</reference>
<gene>
    <name evidence="2" type="ORF">A3I42_04835</name>
</gene>
<evidence type="ECO:0000313" key="3">
    <source>
        <dbReference type="Proteomes" id="UP000178264"/>
    </source>
</evidence>
<dbReference type="InterPro" id="IPR036390">
    <property type="entry name" value="WH_DNA-bd_sf"/>
</dbReference>
<sequence length="246" mass="28400">MHIENILKNMGFSENEAKVYLASLEAGVSSAQDIAKKAKIKRTTAYSVLSDLMRKGFVHTTSERNKMRYIALAPKQLSERFAEYQKELLGAIPSLEAVYNKSQVKPKVVFFEGAEGIRQIYEDTITEKPQVILEYNTDNIFKFLPGFPNEYLRQRVHNNIRARRIAPKSPRWMFHRSRDKDELSETVMLPTDMYNPQIEINIYNNKVAFMSYLDAMGLIIESGPIAEAMRQAYELAWYQAKMIARG</sequence>
<dbReference type="InterPro" id="IPR051797">
    <property type="entry name" value="TrmB-like"/>
</dbReference>
<dbReference type="Proteomes" id="UP000178264">
    <property type="component" value="Unassembled WGS sequence"/>
</dbReference>
<organism evidence="2 3">
    <name type="scientific">Candidatus Uhrbacteria bacterium RIFCSPLOWO2_02_FULL_49_11</name>
    <dbReference type="NCBI Taxonomy" id="1802409"/>
    <lineage>
        <taxon>Bacteria</taxon>
        <taxon>Candidatus Uhriibacteriota</taxon>
    </lineage>
</organism>
<comment type="caution">
    <text evidence="2">The sequence shown here is derived from an EMBL/GenBank/DDBJ whole genome shotgun (WGS) entry which is preliminary data.</text>
</comment>